<feature type="compositionally biased region" description="Low complexity" evidence="2">
    <location>
        <begin position="135"/>
        <end position="146"/>
    </location>
</feature>
<dbReference type="Proteomes" id="UP000248889">
    <property type="component" value="Unassembled WGS sequence"/>
</dbReference>
<evidence type="ECO:0000256" key="2">
    <source>
        <dbReference type="SAM" id="MobiDB-lite"/>
    </source>
</evidence>
<evidence type="ECO:0000313" key="4">
    <source>
        <dbReference type="EMBL" id="RAG83743.1"/>
    </source>
</evidence>
<dbReference type="AlphaFoldDB" id="A0A2X0IJE1"/>
<feature type="region of interest" description="Disordered" evidence="2">
    <location>
        <begin position="135"/>
        <end position="155"/>
    </location>
</feature>
<keyword evidence="1" id="KW-0808">Transferase</keyword>
<evidence type="ECO:0000313" key="5">
    <source>
        <dbReference type="Proteomes" id="UP000248889"/>
    </source>
</evidence>
<sequence length="155" mass="16345">MNDRRAWAAVASFPPHPRNVRHARRITRTALAAWGATDLVDSAEMVVSELVTNAMRYGSGPVDLTLALTESGLRVSVTDEGTALPTTREAGEEALGGRGLQIVRLLAESWDVVVRLTGKTVTCVLALDPKRAEDAATAAPAEAGRAVTLSREAGA</sequence>
<dbReference type="GO" id="GO:0004674">
    <property type="term" value="F:protein serine/threonine kinase activity"/>
    <property type="evidence" value="ECO:0007669"/>
    <property type="project" value="UniProtKB-KW"/>
</dbReference>
<dbReference type="Pfam" id="PF13581">
    <property type="entry name" value="HATPase_c_2"/>
    <property type="match status" value="1"/>
</dbReference>
<dbReference type="OrthoDB" id="3852626at2"/>
<keyword evidence="5" id="KW-1185">Reference proteome</keyword>
<organism evidence="4 5">
    <name type="scientific">Streptacidiphilus pinicola</name>
    <dbReference type="NCBI Taxonomy" id="2219663"/>
    <lineage>
        <taxon>Bacteria</taxon>
        <taxon>Bacillati</taxon>
        <taxon>Actinomycetota</taxon>
        <taxon>Actinomycetes</taxon>
        <taxon>Kitasatosporales</taxon>
        <taxon>Streptomycetaceae</taxon>
        <taxon>Streptacidiphilus</taxon>
    </lineage>
</organism>
<reference evidence="4 5" key="1">
    <citation type="submission" date="2018-06" db="EMBL/GenBank/DDBJ databases">
        <title>Streptacidiphilus pinicola sp. nov., isolated from pine grove soil.</title>
        <authorList>
            <person name="Roh S.G."/>
            <person name="Park S."/>
            <person name="Kim M.-K."/>
            <person name="Yun B.-R."/>
            <person name="Park J."/>
            <person name="Kim M.J."/>
            <person name="Kim Y.S."/>
            <person name="Kim S.B."/>
        </authorList>
    </citation>
    <scope>NUCLEOTIDE SEQUENCE [LARGE SCALE GENOMIC DNA]</scope>
    <source>
        <strain evidence="4 5">MMS16-CNU450</strain>
    </source>
</reference>
<dbReference type="InterPro" id="IPR050267">
    <property type="entry name" value="Anti-sigma-factor_SerPK"/>
</dbReference>
<feature type="domain" description="Histidine kinase/HSP90-like ATPase" evidence="3">
    <location>
        <begin position="13"/>
        <end position="122"/>
    </location>
</feature>
<protein>
    <recommendedName>
        <fullName evidence="3">Histidine kinase/HSP90-like ATPase domain-containing protein</fullName>
    </recommendedName>
</protein>
<proteinExistence type="predicted"/>
<accession>A0A2X0IJE1</accession>
<dbReference type="EMBL" id="QKYN01000079">
    <property type="protein sequence ID" value="RAG83743.1"/>
    <property type="molecule type" value="Genomic_DNA"/>
</dbReference>
<dbReference type="SUPFAM" id="SSF55874">
    <property type="entry name" value="ATPase domain of HSP90 chaperone/DNA topoisomerase II/histidine kinase"/>
    <property type="match status" value="1"/>
</dbReference>
<keyword evidence="1" id="KW-0723">Serine/threonine-protein kinase</keyword>
<evidence type="ECO:0000259" key="3">
    <source>
        <dbReference type="Pfam" id="PF13581"/>
    </source>
</evidence>
<dbReference type="InterPro" id="IPR003594">
    <property type="entry name" value="HATPase_dom"/>
</dbReference>
<dbReference type="PANTHER" id="PTHR35526:SF3">
    <property type="entry name" value="ANTI-SIGMA-F FACTOR RSBW"/>
    <property type="match status" value="1"/>
</dbReference>
<dbReference type="InterPro" id="IPR036890">
    <property type="entry name" value="HATPase_C_sf"/>
</dbReference>
<dbReference type="CDD" id="cd16936">
    <property type="entry name" value="HATPase_RsbW-like"/>
    <property type="match status" value="1"/>
</dbReference>
<dbReference type="Gene3D" id="3.30.565.10">
    <property type="entry name" value="Histidine kinase-like ATPase, C-terminal domain"/>
    <property type="match status" value="1"/>
</dbReference>
<keyword evidence="1" id="KW-0418">Kinase</keyword>
<evidence type="ECO:0000256" key="1">
    <source>
        <dbReference type="ARBA" id="ARBA00022527"/>
    </source>
</evidence>
<dbReference type="PANTHER" id="PTHR35526">
    <property type="entry name" value="ANTI-SIGMA-F FACTOR RSBW-RELATED"/>
    <property type="match status" value="1"/>
</dbReference>
<gene>
    <name evidence="4" type="ORF">DN069_20635</name>
</gene>
<comment type="caution">
    <text evidence="4">The sequence shown here is derived from an EMBL/GenBank/DDBJ whole genome shotgun (WGS) entry which is preliminary data.</text>
</comment>
<name>A0A2X0IJE1_9ACTN</name>
<dbReference type="RefSeq" id="WP_111502933.1">
    <property type="nucleotide sequence ID" value="NZ_QKYN01000079.1"/>
</dbReference>